<gene>
    <name evidence="2" type="ORF">ABQ292_13155</name>
</gene>
<dbReference type="Proteomes" id="UP001560045">
    <property type="component" value="Unassembled WGS sequence"/>
</dbReference>
<dbReference type="RefSeq" id="WP_369207021.1">
    <property type="nucleotide sequence ID" value="NZ_JBFNXQ010000037.1"/>
</dbReference>
<evidence type="ECO:0000256" key="1">
    <source>
        <dbReference type="SAM" id="Phobius"/>
    </source>
</evidence>
<feature type="transmembrane region" description="Helical" evidence="1">
    <location>
        <begin position="88"/>
        <end position="108"/>
    </location>
</feature>
<sequence>MARSVRPATGPRLRDVWWVFGLVLVAACLFGTAFVVRLRCLAGACVRPAVGQLLDLEAVGGLPRLFTAGVFVAAAVLAWRGRPTGWGALWWTVVAGTVLGLAVLKLASAHSIVKGATSPWTTLLLGLAVTVPGLCLLYVAGRAWRVPATGSVVAVLGAYALTALGLDVVTTAAAVVQTYAGARTGASAAFVEEFGEALAALGVLAVVRWWTAVSRRGR</sequence>
<comment type="caution">
    <text evidence="2">The sequence shown here is derived from an EMBL/GenBank/DDBJ whole genome shotgun (WGS) entry which is preliminary data.</text>
</comment>
<accession>A0ABV3XFN9</accession>
<proteinExistence type="predicted"/>
<keyword evidence="1" id="KW-1133">Transmembrane helix</keyword>
<feature type="transmembrane region" description="Helical" evidence="1">
    <location>
        <begin position="152"/>
        <end position="174"/>
    </location>
</feature>
<keyword evidence="1" id="KW-0812">Transmembrane</keyword>
<reference evidence="2 3" key="1">
    <citation type="submission" date="2024-06" db="EMBL/GenBank/DDBJ databases">
        <title>Draft genome sequence of Geodermatophilus badlandi, a novel member of the Geodermatophilaceae isolated from badland sedimentary rocks in the Red desert, Wyoming, USA.</title>
        <authorList>
            <person name="Ben Tekaya S."/>
            <person name="Nouioui I."/>
            <person name="Flores G.M."/>
            <person name="Shaal M.N."/>
            <person name="Bredoire F."/>
            <person name="Basile F."/>
            <person name="Van Diepen L."/>
            <person name="Ward N.L."/>
        </authorList>
    </citation>
    <scope>NUCLEOTIDE SEQUENCE [LARGE SCALE GENOMIC DNA]</scope>
    <source>
        <strain evidence="2 3">WL48A</strain>
    </source>
</reference>
<evidence type="ECO:0008006" key="4">
    <source>
        <dbReference type="Google" id="ProtNLM"/>
    </source>
</evidence>
<evidence type="ECO:0000313" key="3">
    <source>
        <dbReference type="Proteomes" id="UP001560045"/>
    </source>
</evidence>
<feature type="transmembrane region" description="Helical" evidence="1">
    <location>
        <begin position="16"/>
        <end position="38"/>
    </location>
</feature>
<feature type="transmembrane region" description="Helical" evidence="1">
    <location>
        <begin position="194"/>
        <end position="211"/>
    </location>
</feature>
<feature type="transmembrane region" description="Helical" evidence="1">
    <location>
        <begin position="120"/>
        <end position="140"/>
    </location>
</feature>
<keyword evidence="3" id="KW-1185">Reference proteome</keyword>
<name>A0ABV3XFN9_9ACTN</name>
<feature type="transmembrane region" description="Helical" evidence="1">
    <location>
        <begin position="58"/>
        <end position="79"/>
    </location>
</feature>
<organism evidence="2 3">
    <name type="scientific">Geodermatophilus maliterrae</name>
    <dbReference type="NCBI Taxonomy" id="3162531"/>
    <lineage>
        <taxon>Bacteria</taxon>
        <taxon>Bacillati</taxon>
        <taxon>Actinomycetota</taxon>
        <taxon>Actinomycetes</taxon>
        <taxon>Geodermatophilales</taxon>
        <taxon>Geodermatophilaceae</taxon>
        <taxon>Geodermatophilus</taxon>
    </lineage>
</organism>
<dbReference type="PROSITE" id="PS51257">
    <property type="entry name" value="PROKAR_LIPOPROTEIN"/>
    <property type="match status" value="1"/>
</dbReference>
<dbReference type="EMBL" id="JBFNXQ010000037">
    <property type="protein sequence ID" value="MEX5719312.1"/>
    <property type="molecule type" value="Genomic_DNA"/>
</dbReference>
<evidence type="ECO:0000313" key="2">
    <source>
        <dbReference type="EMBL" id="MEX5719312.1"/>
    </source>
</evidence>
<keyword evidence="1" id="KW-0472">Membrane</keyword>
<protein>
    <recommendedName>
        <fullName evidence="4">MYXO-CTERM domain-containing protein</fullName>
    </recommendedName>
</protein>